<evidence type="ECO:0000259" key="4">
    <source>
        <dbReference type="PROSITE" id="PS01124"/>
    </source>
</evidence>
<dbReference type="Pfam" id="PF20240">
    <property type="entry name" value="DUF6597"/>
    <property type="match status" value="1"/>
</dbReference>
<dbReference type="PANTHER" id="PTHR46796:SF13">
    <property type="entry name" value="HTH-TYPE TRANSCRIPTIONAL ACTIVATOR RHAS"/>
    <property type="match status" value="1"/>
</dbReference>
<reference evidence="6" key="1">
    <citation type="submission" date="2015-08" db="EMBL/GenBank/DDBJ databases">
        <authorList>
            <person name="Varghese N."/>
        </authorList>
    </citation>
    <scope>NUCLEOTIDE SEQUENCE [LARGE SCALE GENOMIC DNA]</scope>
    <source>
        <strain evidence="6">JCM 18476</strain>
    </source>
</reference>
<protein>
    <submittedName>
        <fullName evidence="5">AraC-type DNA-binding domain and AraC-containing proteins</fullName>
    </submittedName>
</protein>
<dbReference type="InterPro" id="IPR046532">
    <property type="entry name" value="DUF6597"/>
</dbReference>
<keyword evidence="1" id="KW-0805">Transcription regulation</keyword>
<dbReference type="InterPro" id="IPR018060">
    <property type="entry name" value="HTH_AraC"/>
</dbReference>
<dbReference type="GO" id="GO:0003700">
    <property type="term" value="F:DNA-binding transcription factor activity"/>
    <property type="evidence" value="ECO:0007669"/>
    <property type="project" value="InterPro"/>
</dbReference>
<gene>
    <name evidence="5" type="ORF">Ga0061065_105263</name>
</gene>
<dbReference type="InterPro" id="IPR050204">
    <property type="entry name" value="AraC_XylS_family_regulators"/>
</dbReference>
<dbReference type="PROSITE" id="PS01124">
    <property type="entry name" value="HTH_ARAC_FAMILY_2"/>
    <property type="match status" value="1"/>
</dbReference>
<dbReference type="EMBL" id="CYHG01000005">
    <property type="protein sequence ID" value="CUB04167.1"/>
    <property type="molecule type" value="Genomic_DNA"/>
</dbReference>
<evidence type="ECO:0000313" key="6">
    <source>
        <dbReference type="Proteomes" id="UP000182769"/>
    </source>
</evidence>
<evidence type="ECO:0000256" key="3">
    <source>
        <dbReference type="ARBA" id="ARBA00023163"/>
    </source>
</evidence>
<dbReference type="SMART" id="SM00342">
    <property type="entry name" value="HTH_ARAC"/>
    <property type="match status" value="1"/>
</dbReference>
<dbReference type="Pfam" id="PF12833">
    <property type="entry name" value="HTH_18"/>
    <property type="match status" value="1"/>
</dbReference>
<evidence type="ECO:0000313" key="5">
    <source>
        <dbReference type="EMBL" id="CUB04167.1"/>
    </source>
</evidence>
<sequence length="275" mass="31192">MRTLAKVCQGTSEQPWFVLNAMKGLTQYKPQLKGISQIYRFQAGVSSDTTFAIPDGCIDIMFDCTETTPSAKICGSTLRAQNAKLKSGHEYLGVRFTPGALPRYLNISAKELISQRLNLFDLAHDRDHLLEKLITNQNFNHQVQIILKHLAREEFSKPSHKTQVALNAINECSGNIQINELETITGISKRTLQRLFREELGISPKEFSRIIRCQSAVNQINQLSEVTFIELAHNLGFSDQPHFMREFKNLVSSTPFAYQRKILESSYASRIQQVS</sequence>
<evidence type="ECO:0000256" key="1">
    <source>
        <dbReference type="ARBA" id="ARBA00023015"/>
    </source>
</evidence>
<dbReference type="AlphaFoldDB" id="A0A0K6ILI0"/>
<keyword evidence="3" id="KW-0804">Transcription</keyword>
<evidence type="ECO:0000256" key="2">
    <source>
        <dbReference type="ARBA" id="ARBA00023125"/>
    </source>
</evidence>
<name>A0A0K6ILI0_9GAMM</name>
<dbReference type="Proteomes" id="UP000182769">
    <property type="component" value="Unassembled WGS sequence"/>
</dbReference>
<accession>A0A0K6ILI0</accession>
<dbReference type="PANTHER" id="PTHR46796">
    <property type="entry name" value="HTH-TYPE TRANSCRIPTIONAL ACTIVATOR RHAS-RELATED"/>
    <property type="match status" value="1"/>
</dbReference>
<organism evidence="5 6">
    <name type="scientific">Marinomonas fungiae</name>
    <dbReference type="NCBI Taxonomy" id="1137284"/>
    <lineage>
        <taxon>Bacteria</taxon>
        <taxon>Pseudomonadati</taxon>
        <taxon>Pseudomonadota</taxon>
        <taxon>Gammaproteobacteria</taxon>
        <taxon>Oceanospirillales</taxon>
        <taxon>Oceanospirillaceae</taxon>
        <taxon>Marinomonas</taxon>
    </lineage>
</organism>
<dbReference type="GO" id="GO:0043565">
    <property type="term" value="F:sequence-specific DNA binding"/>
    <property type="evidence" value="ECO:0007669"/>
    <property type="project" value="InterPro"/>
</dbReference>
<feature type="domain" description="HTH araC/xylS-type" evidence="4">
    <location>
        <begin position="140"/>
        <end position="261"/>
    </location>
</feature>
<dbReference type="STRING" id="1137284.GCA_001418205_02031"/>
<proteinExistence type="predicted"/>
<dbReference type="Gene3D" id="1.10.10.60">
    <property type="entry name" value="Homeodomain-like"/>
    <property type="match status" value="1"/>
</dbReference>
<dbReference type="InterPro" id="IPR009057">
    <property type="entry name" value="Homeodomain-like_sf"/>
</dbReference>
<keyword evidence="6" id="KW-1185">Reference proteome</keyword>
<keyword evidence="2 5" id="KW-0238">DNA-binding</keyword>
<dbReference type="SUPFAM" id="SSF46689">
    <property type="entry name" value="Homeodomain-like"/>
    <property type="match status" value="1"/>
</dbReference>